<accession>A0A7V4WWD1</accession>
<proteinExistence type="predicted"/>
<feature type="transmembrane region" description="Helical" evidence="1">
    <location>
        <begin position="13"/>
        <end position="34"/>
    </location>
</feature>
<name>A0A7V4WWD1_CALAY</name>
<dbReference type="Proteomes" id="UP000885779">
    <property type="component" value="Unassembled WGS sequence"/>
</dbReference>
<keyword evidence="1" id="KW-0472">Membrane</keyword>
<dbReference type="Gene3D" id="3.40.50.1820">
    <property type="entry name" value="alpha/beta hydrolase"/>
    <property type="match status" value="1"/>
</dbReference>
<keyword evidence="1" id="KW-0812">Transmembrane</keyword>
<evidence type="ECO:0000259" key="2">
    <source>
        <dbReference type="Pfam" id="PF12697"/>
    </source>
</evidence>
<sequence length="480" mass="54311">MSIKFVKMLGKKILKYALVISVSFIAAYTLFLAYNANRLPDLKPWHQRDLMDDTLTYPVYSDFSAYLRAEKNYLDKVYNEVVVPETKLFNRYAKNNPSSPYFNGQNLNASFQLEAQGQRFRGGMLLIHGLTDSPYHILSTAKLFAQNGYYVIGLRLPGHGTVPGALKHISWTDWYQAVKFAASYVLEEIEKRGGGDFYAGGFSTGGALILHYTLQGLLNNTHRVPDKLLFLSPAIGVMPAAKIANLHRLLSWIPGFEKLAWLDIQPEYDPFKYNSMPYNAGYQIYALTGENRELVENLHENPSLLAQMPDMFAFQSLVDATVISKELGLLFSKIASDNSRILLFGVNHHYDTIISEEIARFDVETISLENLKNKILFLSNEVSTPPTTFTQTDRAFIADYGSGQKTFLDTNWPENVFALSHVAIPIAPNDSVYGKESVLGGLNIKGEYDVLDSGINFMRLRYNPFWGTVEKYITDWFELQ</sequence>
<dbReference type="InterPro" id="IPR000073">
    <property type="entry name" value="AB_hydrolase_1"/>
</dbReference>
<dbReference type="AlphaFoldDB" id="A0A7V4WWD1"/>
<comment type="caution">
    <text evidence="3">The sequence shown here is derived from an EMBL/GenBank/DDBJ whole genome shotgun (WGS) entry which is preliminary data.</text>
</comment>
<dbReference type="GO" id="GO:0016787">
    <property type="term" value="F:hydrolase activity"/>
    <property type="evidence" value="ECO:0007669"/>
    <property type="project" value="UniProtKB-KW"/>
</dbReference>
<dbReference type="Pfam" id="PF12697">
    <property type="entry name" value="Abhydrolase_6"/>
    <property type="match status" value="1"/>
</dbReference>
<dbReference type="EMBL" id="DRQG01000143">
    <property type="protein sequence ID" value="HGY57080.1"/>
    <property type="molecule type" value="Genomic_DNA"/>
</dbReference>
<reference evidence="3" key="1">
    <citation type="journal article" date="2020" name="mSystems">
        <title>Genome- and Community-Level Interaction Insights into Carbon Utilization and Element Cycling Functions of Hydrothermarchaeota in Hydrothermal Sediment.</title>
        <authorList>
            <person name="Zhou Z."/>
            <person name="Liu Y."/>
            <person name="Xu W."/>
            <person name="Pan J."/>
            <person name="Luo Z.H."/>
            <person name="Li M."/>
        </authorList>
    </citation>
    <scope>NUCLEOTIDE SEQUENCE [LARGE SCALE GENOMIC DNA]</scope>
    <source>
        <strain evidence="3">HyVt-577</strain>
    </source>
</reference>
<evidence type="ECO:0000256" key="1">
    <source>
        <dbReference type="SAM" id="Phobius"/>
    </source>
</evidence>
<organism evidence="3">
    <name type="scientific">Caldithrix abyssi</name>
    <dbReference type="NCBI Taxonomy" id="187145"/>
    <lineage>
        <taxon>Bacteria</taxon>
        <taxon>Pseudomonadati</taxon>
        <taxon>Calditrichota</taxon>
        <taxon>Calditrichia</taxon>
        <taxon>Calditrichales</taxon>
        <taxon>Calditrichaceae</taxon>
        <taxon>Caldithrix</taxon>
    </lineage>
</organism>
<keyword evidence="3" id="KW-0378">Hydrolase</keyword>
<keyword evidence="1" id="KW-1133">Transmembrane helix</keyword>
<evidence type="ECO:0000313" key="3">
    <source>
        <dbReference type="EMBL" id="HGY57080.1"/>
    </source>
</evidence>
<gene>
    <name evidence="3" type="ORF">ENK44_15330</name>
</gene>
<feature type="domain" description="AB hydrolase-1" evidence="2">
    <location>
        <begin position="125"/>
        <end position="263"/>
    </location>
</feature>
<protein>
    <submittedName>
        <fullName evidence="3">Alpha/beta fold hydrolase</fullName>
    </submittedName>
</protein>
<dbReference type="InterPro" id="IPR029058">
    <property type="entry name" value="AB_hydrolase_fold"/>
</dbReference>
<dbReference type="SUPFAM" id="SSF53474">
    <property type="entry name" value="alpha/beta-Hydrolases"/>
    <property type="match status" value="1"/>
</dbReference>